<gene>
    <name evidence="8" type="primary">atpH</name>
    <name evidence="9" type="ORF">EV148_103235</name>
</gene>
<dbReference type="GO" id="GO:0046933">
    <property type="term" value="F:proton-transporting ATP synthase activity, rotational mechanism"/>
    <property type="evidence" value="ECO:0007669"/>
    <property type="project" value="UniProtKB-UniRule"/>
</dbReference>
<evidence type="ECO:0000313" key="9">
    <source>
        <dbReference type="EMBL" id="TCO41315.1"/>
    </source>
</evidence>
<evidence type="ECO:0000256" key="8">
    <source>
        <dbReference type="HAMAP-Rule" id="MF_01416"/>
    </source>
</evidence>
<dbReference type="PANTHER" id="PTHR11910">
    <property type="entry name" value="ATP SYNTHASE DELTA CHAIN"/>
    <property type="match status" value="1"/>
</dbReference>
<dbReference type="Pfam" id="PF00213">
    <property type="entry name" value="OSCP"/>
    <property type="match status" value="1"/>
</dbReference>
<comment type="function">
    <text evidence="8">F(1)F(0) ATP synthase produces ATP from ADP in the presence of a proton or sodium gradient. F-type ATPases consist of two structural domains, F(1) containing the extramembraneous catalytic core and F(0) containing the membrane proton channel, linked together by a central stalk and a peripheral stalk. During catalysis, ATP synthesis in the catalytic domain of F(1) is coupled via a rotary mechanism of the central stalk subunits to proton translocation.</text>
</comment>
<keyword evidence="5 8" id="KW-0472">Membrane</keyword>
<evidence type="ECO:0000256" key="4">
    <source>
        <dbReference type="ARBA" id="ARBA00023065"/>
    </source>
</evidence>
<keyword evidence="2 8" id="KW-0813">Transport</keyword>
<name>A0A4R2IF65_9GAMM</name>
<dbReference type="NCBIfam" id="NF004402">
    <property type="entry name" value="PRK05758.2-2"/>
    <property type="match status" value="1"/>
</dbReference>
<evidence type="ECO:0000256" key="5">
    <source>
        <dbReference type="ARBA" id="ARBA00023136"/>
    </source>
</evidence>
<evidence type="ECO:0000256" key="3">
    <source>
        <dbReference type="ARBA" id="ARBA00022781"/>
    </source>
</evidence>
<keyword evidence="10" id="KW-1185">Reference proteome</keyword>
<reference evidence="9 10" key="1">
    <citation type="journal article" date="2015" name="Stand. Genomic Sci.">
        <title>Genomic Encyclopedia of Bacterial and Archaeal Type Strains, Phase III: the genomes of soil and plant-associated and newly described type strains.</title>
        <authorList>
            <person name="Whitman W.B."/>
            <person name="Woyke T."/>
            <person name="Klenk H.P."/>
            <person name="Zhou Y."/>
            <person name="Lilburn T.G."/>
            <person name="Beck B.J."/>
            <person name="De Vos P."/>
            <person name="Vandamme P."/>
            <person name="Eisen J.A."/>
            <person name="Garrity G."/>
            <person name="Hugenholtz P."/>
            <person name="Kyrpides N.C."/>
        </authorList>
    </citation>
    <scope>NUCLEOTIDE SEQUENCE [LARGE SCALE GENOMIC DNA]</scope>
    <source>
        <strain evidence="9 10">A3</strain>
    </source>
</reference>
<dbReference type="GO" id="GO:0045259">
    <property type="term" value="C:proton-transporting ATP synthase complex"/>
    <property type="evidence" value="ECO:0007669"/>
    <property type="project" value="UniProtKB-KW"/>
</dbReference>
<proteinExistence type="inferred from homology"/>
<evidence type="ECO:0000256" key="2">
    <source>
        <dbReference type="ARBA" id="ARBA00022448"/>
    </source>
</evidence>
<keyword evidence="7 8" id="KW-0066">ATP synthesis</keyword>
<comment type="function">
    <text evidence="8">This protein is part of the stalk that links CF(0) to CF(1). It either transmits conformational changes from CF(0) to CF(1) or is implicated in proton conduction.</text>
</comment>
<evidence type="ECO:0000256" key="1">
    <source>
        <dbReference type="ARBA" id="ARBA00004370"/>
    </source>
</evidence>
<dbReference type="SUPFAM" id="SSF47928">
    <property type="entry name" value="N-terminal domain of the delta subunit of the F1F0-ATP synthase"/>
    <property type="match status" value="1"/>
</dbReference>
<keyword evidence="6 8" id="KW-0139">CF(1)</keyword>
<dbReference type="RefSeq" id="WP_131996223.1">
    <property type="nucleotide sequence ID" value="NZ_JACGXM010000004.1"/>
</dbReference>
<keyword evidence="8" id="KW-1003">Cell membrane</keyword>
<accession>A0A4R2IF65</accession>
<dbReference type="Gene3D" id="1.10.520.20">
    <property type="entry name" value="N-terminal domain of the delta subunit of the F1F0-ATP synthase"/>
    <property type="match status" value="1"/>
</dbReference>
<dbReference type="EMBL" id="SLWQ01000003">
    <property type="protein sequence ID" value="TCO41315.1"/>
    <property type="molecule type" value="Genomic_DNA"/>
</dbReference>
<evidence type="ECO:0000256" key="7">
    <source>
        <dbReference type="ARBA" id="ARBA00023310"/>
    </source>
</evidence>
<protein>
    <recommendedName>
        <fullName evidence="8">ATP synthase subunit delta</fullName>
    </recommendedName>
    <alternativeName>
        <fullName evidence="8">ATP synthase F(1) sector subunit delta</fullName>
    </alternativeName>
    <alternativeName>
        <fullName evidence="8">F-type ATPase subunit delta</fullName>
        <shortName evidence="8">F-ATPase subunit delta</shortName>
    </alternativeName>
</protein>
<dbReference type="AlphaFoldDB" id="A0A4R2IF65"/>
<evidence type="ECO:0000313" key="10">
    <source>
        <dbReference type="Proteomes" id="UP000294862"/>
    </source>
</evidence>
<dbReference type="NCBIfam" id="TIGR01145">
    <property type="entry name" value="ATP_synt_delta"/>
    <property type="match status" value="1"/>
</dbReference>
<evidence type="ECO:0000256" key="6">
    <source>
        <dbReference type="ARBA" id="ARBA00023196"/>
    </source>
</evidence>
<keyword evidence="3 8" id="KW-0375">Hydrogen ion transport</keyword>
<comment type="caution">
    <text evidence="9">The sequence shown here is derived from an EMBL/GenBank/DDBJ whole genome shotgun (WGS) entry which is preliminary data.</text>
</comment>
<dbReference type="InterPro" id="IPR026015">
    <property type="entry name" value="ATP_synth_OSCP/delta_N_sf"/>
</dbReference>
<organism evidence="9 10">
    <name type="scientific">Dokdonella fugitiva</name>
    <dbReference type="NCBI Taxonomy" id="328517"/>
    <lineage>
        <taxon>Bacteria</taxon>
        <taxon>Pseudomonadati</taxon>
        <taxon>Pseudomonadota</taxon>
        <taxon>Gammaproteobacteria</taxon>
        <taxon>Lysobacterales</taxon>
        <taxon>Rhodanobacteraceae</taxon>
        <taxon>Dokdonella</taxon>
    </lineage>
</organism>
<dbReference type="GO" id="GO:0005886">
    <property type="term" value="C:plasma membrane"/>
    <property type="evidence" value="ECO:0007669"/>
    <property type="project" value="UniProtKB-SubCell"/>
</dbReference>
<keyword evidence="4 8" id="KW-0406">Ion transport</keyword>
<sequence>MSTALTFARPYARAAFELARANNALGAWAGKLAFAAQVAADPRVTALFGDPRVAQADLAALVTPEGEAADSPFAGFVRLLAENRRLPVLPEIGALFEELKQEAERVLKVNVRSATPIDANEAAKLKEALKRRFGRDIEIEQSIDADVLGGAVIDAGDVVIDGSVRGRLARLGQALAQ</sequence>
<comment type="subcellular location">
    <subcellularLocation>
        <location evidence="8">Cell membrane</location>
        <topology evidence="8">Peripheral membrane protein</topology>
    </subcellularLocation>
    <subcellularLocation>
        <location evidence="1">Membrane</location>
    </subcellularLocation>
</comment>
<comment type="similarity">
    <text evidence="8">Belongs to the ATPase delta chain family.</text>
</comment>
<dbReference type="HAMAP" id="MF_01416">
    <property type="entry name" value="ATP_synth_delta_bact"/>
    <property type="match status" value="1"/>
</dbReference>
<dbReference type="Proteomes" id="UP000294862">
    <property type="component" value="Unassembled WGS sequence"/>
</dbReference>
<dbReference type="PRINTS" id="PR00125">
    <property type="entry name" value="ATPASEDELTA"/>
</dbReference>
<dbReference type="OrthoDB" id="9816221at2"/>
<dbReference type="InterPro" id="IPR000711">
    <property type="entry name" value="ATPase_OSCP/dsu"/>
</dbReference>